<organism evidence="2 3">
    <name type="scientific">Pararge aegeria aegeria</name>
    <dbReference type="NCBI Taxonomy" id="348720"/>
    <lineage>
        <taxon>Eukaryota</taxon>
        <taxon>Metazoa</taxon>
        <taxon>Ecdysozoa</taxon>
        <taxon>Arthropoda</taxon>
        <taxon>Hexapoda</taxon>
        <taxon>Insecta</taxon>
        <taxon>Pterygota</taxon>
        <taxon>Neoptera</taxon>
        <taxon>Endopterygota</taxon>
        <taxon>Lepidoptera</taxon>
        <taxon>Glossata</taxon>
        <taxon>Ditrysia</taxon>
        <taxon>Papilionoidea</taxon>
        <taxon>Nymphalidae</taxon>
        <taxon>Satyrinae</taxon>
        <taxon>Satyrini</taxon>
        <taxon>Parargina</taxon>
        <taxon>Pararge</taxon>
    </lineage>
</organism>
<accession>A0A8S4R8G2</accession>
<evidence type="ECO:0000313" key="3">
    <source>
        <dbReference type="Proteomes" id="UP000838756"/>
    </source>
</evidence>
<keyword evidence="3" id="KW-1185">Reference proteome</keyword>
<protein>
    <submittedName>
        <fullName evidence="2">Jg16772 protein</fullName>
    </submittedName>
</protein>
<feature type="region of interest" description="Disordered" evidence="1">
    <location>
        <begin position="63"/>
        <end position="88"/>
    </location>
</feature>
<proteinExistence type="predicted"/>
<gene>
    <name evidence="2" type="primary">jg16772</name>
    <name evidence="2" type="ORF">PAEG_LOCUS11126</name>
</gene>
<name>A0A8S4R8G2_9NEOP</name>
<comment type="caution">
    <text evidence="2">The sequence shown here is derived from an EMBL/GenBank/DDBJ whole genome shotgun (WGS) entry which is preliminary data.</text>
</comment>
<dbReference type="EMBL" id="CAKXAJ010024927">
    <property type="protein sequence ID" value="CAH2232963.1"/>
    <property type="molecule type" value="Genomic_DNA"/>
</dbReference>
<dbReference type="Proteomes" id="UP000838756">
    <property type="component" value="Unassembled WGS sequence"/>
</dbReference>
<evidence type="ECO:0000313" key="2">
    <source>
        <dbReference type="EMBL" id="CAH2232963.1"/>
    </source>
</evidence>
<reference evidence="2" key="1">
    <citation type="submission" date="2022-03" db="EMBL/GenBank/DDBJ databases">
        <authorList>
            <person name="Lindestad O."/>
        </authorList>
    </citation>
    <scope>NUCLEOTIDE SEQUENCE</scope>
</reference>
<evidence type="ECO:0000256" key="1">
    <source>
        <dbReference type="SAM" id="MobiDB-lite"/>
    </source>
</evidence>
<sequence>MFNRRFPCLLYVQDFHKALFRITVATKKPFTESQVTSPFRRNYRVYNTSKQLAIEFKSTVRGGGKTIPRVRRRPKSNTSKSTVKKEDP</sequence>
<dbReference type="AlphaFoldDB" id="A0A8S4R8G2"/>